<protein>
    <submittedName>
        <fullName evidence="1">Uncharacterized protein</fullName>
    </submittedName>
</protein>
<evidence type="ECO:0000313" key="2">
    <source>
        <dbReference type="Proteomes" id="UP000607653"/>
    </source>
</evidence>
<evidence type="ECO:0000313" key="1">
    <source>
        <dbReference type="EMBL" id="DAD30832.1"/>
    </source>
</evidence>
<accession>A0A822YEK5</accession>
<name>A0A822YEK5_NELNU</name>
<dbReference type="AlphaFoldDB" id="A0A822YEK5"/>
<gene>
    <name evidence="1" type="ORF">HUJ06_009683</name>
</gene>
<dbReference type="Proteomes" id="UP000607653">
    <property type="component" value="Unassembled WGS sequence"/>
</dbReference>
<keyword evidence="2" id="KW-1185">Reference proteome</keyword>
<sequence>MVLCFTDSTANMYLGTEYVGNSEFQRVFYVRDGI</sequence>
<reference evidence="1 2" key="1">
    <citation type="journal article" date="2020" name="Mol. Biol. Evol.">
        <title>Distinct Expression and Methylation Patterns for Genes with Different Fates following a Single Whole-Genome Duplication in Flowering Plants.</title>
        <authorList>
            <person name="Shi T."/>
            <person name="Rahmani R.S."/>
            <person name="Gugger P.F."/>
            <person name="Wang M."/>
            <person name="Li H."/>
            <person name="Zhang Y."/>
            <person name="Li Z."/>
            <person name="Wang Q."/>
            <person name="Van de Peer Y."/>
            <person name="Marchal K."/>
            <person name="Chen J."/>
        </authorList>
    </citation>
    <scope>NUCLEOTIDE SEQUENCE [LARGE SCALE GENOMIC DNA]</scope>
    <source>
        <tissue evidence="1">Leaf</tissue>
    </source>
</reference>
<organism evidence="1 2">
    <name type="scientific">Nelumbo nucifera</name>
    <name type="common">Sacred lotus</name>
    <dbReference type="NCBI Taxonomy" id="4432"/>
    <lineage>
        <taxon>Eukaryota</taxon>
        <taxon>Viridiplantae</taxon>
        <taxon>Streptophyta</taxon>
        <taxon>Embryophyta</taxon>
        <taxon>Tracheophyta</taxon>
        <taxon>Spermatophyta</taxon>
        <taxon>Magnoliopsida</taxon>
        <taxon>Proteales</taxon>
        <taxon>Nelumbonaceae</taxon>
        <taxon>Nelumbo</taxon>
    </lineage>
</organism>
<dbReference type="EMBL" id="DUZY01000003">
    <property type="protein sequence ID" value="DAD30832.1"/>
    <property type="molecule type" value="Genomic_DNA"/>
</dbReference>
<comment type="caution">
    <text evidence="1">The sequence shown here is derived from an EMBL/GenBank/DDBJ whole genome shotgun (WGS) entry which is preliminary data.</text>
</comment>
<proteinExistence type="predicted"/>